<accession>A0A2K0T5D8</accession>
<organism evidence="2 3">
    <name type="scientific">Trichoderma harzianum</name>
    <name type="common">Hypocrea lixii</name>
    <dbReference type="NCBI Taxonomy" id="5544"/>
    <lineage>
        <taxon>Eukaryota</taxon>
        <taxon>Fungi</taxon>
        <taxon>Dikarya</taxon>
        <taxon>Ascomycota</taxon>
        <taxon>Pezizomycotina</taxon>
        <taxon>Sordariomycetes</taxon>
        <taxon>Hypocreomycetidae</taxon>
        <taxon>Hypocreales</taxon>
        <taxon>Hypocreaceae</taxon>
        <taxon>Trichoderma</taxon>
    </lineage>
</organism>
<name>A0A2K0T5D8_TRIHA</name>
<sequence>MQGDPEFVILKYSAWLDAADFGDKILGAIVKHYLDPINDYEPESPDKYIVEKPVTGSFTDFVVESSASTANAVTASPAQSITRVSLKGNTEDKVHLQGKFVWMKRIPKYEKLWSRLKEDPDVKDRVPEWMSLFSIPKPVCLVTGIMVCEDVEISYEGLKEREWQGHIELPLGEIPLAAGVPATTGDAVNPEVKIEGHREKATVFKARSGQSKIFALELKRVTTKFLNKQELILKNKGPKVDAGRVLGDQEEEEEEEVTVDDLLLQDLDV</sequence>
<reference evidence="2 3" key="1">
    <citation type="submission" date="2017-02" db="EMBL/GenBank/DDBJ databases">
        <title>Genomes of Trichoderma spp. with biocontrol activity.</title>
        <authorList>
            <person name="Gardiner D."/>
            <person name="Kazan K."/>
            <person name="Vos C."/>
            <person name="Harvey P."/>
        </authorList>
    </citation>
    <scope>NUCLEOTIDE SEQUENCE [LARGE SCALE GENOMIC DNA]</scope>
    <source>
        <strain evidence="2 3">Tr1</strain>
    </source>
</reference>
<dbReference type="AlphaFoldDB" id="A0A2K0T5D8"/>
<dbReference type="Proteomes" id="UP000236290">
    <property type="component" value="Unassembled WGS sequence"/>
</dbReference>
<evidence type="ECO:0000313" key="2">
    <source>
        <dbReference type="EMBL" id="PNP40735.1"/>
    </source>
</evidence>
<feature type="compositionally biased region" description="Acidic residues" evidence="1">
    <location>
        <begin position="248"/>
        <end position="259"/>
    </location>
</feature>
<proteinExistence type="predicted"/>
<gene>
    <name evidence="2" type="ORF">THARTR1_11237</name>
</gene>
<evidence type="ECO:0000256" key="1">
    <source>
        <dbReference type="SAM" id="MobiDB-lite"/>
    </source>
</evidence>
<dbReference type="OrthoDB" id="5429909at2759"/>
<protein>
    <submittedName>
        <fullName evidence="2">Uncharacterized protein</fullName>
    </submittedName>
</protein>
<dbReference type="EMBL" id="MTYI01000455">
    <property type="protein sequence ID" value="PNP40735.1"/>
    <property type="molecule type" value="Genomic_DNA"/>
</dbReference>
<evidence type="ECO:0000313" key="3">
    <source>
        <dbReference type="Proteomes" id="UP000236290"/>
    </source>
</evidence>
<comment type="caution">
    <text evidence="2">The sequence shown here is derived from an EMBL/GenBank/DDBJ whole genome shotgun (WGS) entry which is preliminary data.</text>
</comment>
<feature type="region of interest" description="Disordered" evidence="1">
    <location>
        <begin position="240"/>
        <end position="260"/>
    </location>
</feature>